<dbReference type="Pfam" id="PF01582">
    <property type="entry name" value="TIR"/>
    <property type="match status" value="1"/>
</dbReference>
<dbReference type="InterPro" id="IPR007110">
    <property type="entry name" value="Ig-like_dom"/>
</dbReference>
<dbReference type="Ensembl" id="ENSSLUT00000024553.1">
    <property type="protein sequence ID" value="ENSSLUP00000023780.1"/>
    <property type="gene ID" value="ENSSLUG00000010872.1"/>
</dbReference>
<dbReference type="SMART" id="SM00255">
    <property type="entry name" value="TIR"/>
    <property type="match status" value="1"/>
</dbReference>
<keyword evidence="4" id="KW-1015">Disulfide bond</keyword>
<proteinExistence type="inferred from homology"/>
<keyword evidence="7" id="KW-0472">Membrane</keyword>
<evidence type="ECO:0000259" key="8">
    <source>
        <dbReference type="PROSITE" id="PS50104"/>
    </source>
</evidence>
<dbReference type="GeneTree" id="ENSGT01090000259985"/>
<evidence type="ECO:0000256" key="2">
    <source>
        <dbReference type="ARBA" id="ARBA00022801"/>
    </source>
</evidence>
<dbReference type="PROSITE" id="PS50104">
    <property type="entry name" value="TIR"/>
    <property type="match status" value="1"/>
</dbReference>
<dbReference type="InterPro" id="IPR003599">
    <property type="entry name" value="Ig_sub"/>
</dbReference>
<comment type="similarity">
    <text evidence="1">Belongs to the interleukin-1 receptor family.</text>
</comment>
<evidence type="ECO:0000256" key="5">
    <source>
        <dbReference type="ARBA" id="ARBA00023180"/>
    </source>
</evidence>
<dbReference type="AlphaFoldDB" id="A0A8D0CXW7"/>
<evidence type="ECO:0000256" key="6">
    <source>
        <dbReference type="ARBA" id="ARBA00023319"/>
    </source>
</evidence>
<evidence type="ECO:0000256" key="3">
    <source>
        <dbReference type="ARBA" id="ARBA00023027"/>
    </source>
</evidence>
<keyword evidence="3" id="KW-0520">NAD</keyword>
<gene>
    <name evidence="10" type="primary">LOC116063738</name>
</gene>
<dbReference type="PANTHER" id="PTHR11890">
    <property type="entry name" value="INTERLEUKIN-1 RECEPTOR FAMILY MEMBER"/>
    <property type="match status" value="1"/>
</dbReference>
<feature type="transmembrane region" description="Helical" evidence="7">
    <location>
        <begin position="322"/>
        <end position="343"/>
    </location>
</feature>
<dbReference type="InterPro" id="IPR035897">
    <property type="entry name" value="Toll_tir_struct_dom_sf"/>
</dbReference>
<evidence type="ECO:0000256" key="4">
    <source>
        <dbReference type="ARBA" id="ARBA00023157"/>
    </source>
</evidence>
<keyword evidence="7" id="KW-1133">Transmembrane helix</keyword>
<keyword evidence="6" id="KW-0393">Immunoglobulin domain</keyword>
<feature type="domain" description="TIR" evidence="8">
    <location>
        <begin position="367"/>
        <end position="537"/>
    </location>
</feature>
<dbReference type="SUPFAM" id="SSF48726">
    <property type="entry name" value="Immunoglobulin"/>
    <property type="match status" value="2"/>
</dbReference>
<evidence type="ECO:0000259" key="9">
    <source>
        <dbReference type="PROSITE" id="PS50835"/>
    </source>
</evidence>
<dbReference type="InterPro" id="IPR013783">
    <property type="entry name" value="Ig-like_fold"/>
</dbReference>
<accession>A0A8D0CXW7</accession>
<organism evidence="10 11">
    <name type="scientific">Sander lucioperca</name>
    <name type="common">Pike-perch</name>
    <name type="synonym">Perca lucioperca</name>
    <dbReference type="NCBI Taxonomy" id="283035"/>
    <lineage>
        <taxon>Eukaryota</taxon>
        <taxon>Metazoa</taxon>
        <taxon>Chordata</taxon>
        <taxon>Craniata</taxon>
        <taxon>Vertebrata</taxon>
        <taxon>Euteleostomi</taxon>
        <taxon>Actinopterygii</taxon>
        <taxon>Neopterygii</taxon>
        <taxon>Teleostei</taxon>
        <taxon>Neoteleostei</taxon>
        <taxon>Acanthomorphata</taxon>
        <taxon>Eupercaria</taxon>
        <taxon>Perciformes</taxon>
        <taxon>Percoidei</taxon>
        <taxon>Percidae</taxon>
        <taxon>Luciopercinae</taxon>
        <taxon>Sander</taxon>
    </lineage>
</organism>
<keyword evidence="11" id="KW-1185">Reference proteome</keyword>
<dbReference type="Proteomes" id="UP000694568">
    <property type="component" value="Unplaced"/>
</dbReference>
<evidence type="ECO:0000256" key="7">
    <source>
        <dbReference type="SAM" id="Phobius"/>
    </source>
</evidence>
<dbReference type="Gene3D" id="3.40.50.10140">
    <property type="entry name" value="Toll/interleukin-1 receptor homology (TIR) domain"/>
    <property type="match status" value="1"/>
</dbReference>
<dbReference type="PANTHER" id="PTHR11890:SF26">
    <property type="entry name" value="INTERLEUKIN-1 RECEPTOR TYPE 1"/>
    <property type="match status" value="1"/>
</dbReference>
<reference evidence="10" key="2">
    <citation type="submission" date="2025-09" db="UniProtKB">
        <authorList>
            <consortium name="Ensembl"/>
        </authorList>
    </citation>
    <scope>IDENTIFICATION</scope>
</reference>
<dbReference type="SUPFAM" id="SSF52200">
    <property type="entry name" value="Toll/Interleukin receptor TIR domain"/>
    <property type="match status" value="1"/>
</dbReference>
<dbReference type="GO" id="GO:0007165">
    <property type="term" value="P:signal transduction"/>
    <property type="evidence" value="ECO:0007669"/>
    <property type="project" value="InterPro"/>
</dbReference>
<evidence type="ECO:0000256" key="1">
    <source>
        <dbReference type="ARBA" id="ARBA00009752"/>
    </source>
</evidence>
<dbReference type="PROSITE" id="PS50835">
    <property type="entry name" value="IG_LIKE"/>
    <property type="match status" value="2"/>
</dbReference>
<keyword evidence="5" id="KW-0325">Glycoprotein</keyword>
<dbReference type="InterPro" id="IPR036179">
    <property type="entry name" value="Ig-like_dom_sf"/>
</dbReference>
<feature type="domain" description="Ig-like" evidence="9">
    <location>
        <begin position="28"/>
        <end position="112"/>
    </location>
</feature>
<keyword evidence="7" id="KW-0812">Transmembrane</keyword>
<keyword evidence="2" id="KW-0378">Hydrolase</keyword>
<evidence type="ECO:0000313" key="11">
    <source>
        <dbReference type="Proteomes" id="UP000694568"/>
    </source>
</evidence>
<dbReference type="InterPro" id="IPR000157">
    <property type="entry name" value="TIR_dom"/>
</dbReference>
<dbReference type="GO" id="GO:0016787">
    <property type="term" value="F:hydrolase activity"/>
    <property type="evidence" value="ECO:0007669"/>
    <property type="project" value="UniProtKB-KW"/>
</dbReference>
<evidence type="ECO:0000313" key="10">
    <source>
        <dbReference type="Ensembl" id="ENSSLUP00000023780.1"/>
    </source>
</evidence>
<dbReference type="SMART" id="SM00409">
    <property type="entry name" value="IG"/>
    <property type="match status" value="2"/>
</dbReference>
<feature type="domain" description="Ig-like" evidence="9">
    <location>
        <begin position="119"/>
        <end position="206"/>
    </location>
</feature>
<dbReference type="Gene3D" id="2.60.40.10">
    <property type="entry name" value="Immunoglobulins"/>
    <property type="match status" value="3"/>
</dbReference>
<reference evidence="10" key="1">
    <citation type="submission" date="2025-08" db="UniProtKB">
        <authorList>
            <consortium name="Ensembl"/>
        </authorList>
    </citation>
    <scope>IDENTIFICATION</scope>
</reference>
<name>A0A8D0CXW7_SANLU</name>
<dbReference type="PRINTS" id="PR01537">
    <property type="entry name" value="INTRLKN1R1F"/>
</dbReference>
<protein>
    <submittedName>
        <fullName evidence="10">Uncharacterized protein</fullName>
    </submittedName>
</protein>
<sequence>MQLDSYLTPVFFICLFTNDWSSFVLSHPDHSGAADTYHVSVGHLFLLKCLFVDAHTNVTWTREWSHNLSLPTGVEVRDGLLWFLPVQMSHSGSYTCEKRGKTGLLRVTFEVSVSSEECPNPSETTFLTREVSGSLPCKQAEIFTLKKTGKIRWMKDCHPVERSGQPISVDESGQMRLPAASERDAGKYTCFVDIIVNGKNYTATFSKFVFLKSFSPPSDQNTRMCTRVELQCLAYIGVSENKETEMYWYVGNNDTDDYEGLKVSWKYIHERGRVYGQSTLSISKVLRQFLNVPISCYVSNSVGHKVGVVLLQEADHSALHTSVALCLTASLAVLALAAAFLFFKVDLVLAYRKLLRHFSKQQAPDGKLYDAYVSYLRSDTWCSSETASLALQVLPEVLEKQHGYSLYIRGRDDCPGEAVHDAIAVIVRQCRRLIIILSSEIKSSSDGKTDEEPLRNNQNQLCYEQKVGLYDALTQNDPRVILVEIDGPVDYSCMPESLRYIKRKQGALKWKKPSLGTHKHTKLCSNRNFWKNLRYHMPSAPAGRLQTIV</sequence>
<dbReference type="InterPro" id="IPR015621">
    <property type="entry name" value="IL-1_rcpt_fam"/>
</dbReference>